<evidence type="ECO:0000256" key="1">
    <source>
        <dbReference type="ARBA" id="ARBA00010641"/>
    </source>
</evidence>
<dbReference type="GO" id="GO:0016987">
    <property type="term" value="F:sigma factor activity"/>
    <property type="evidence" value="ECO:0007669"/>
    <property type="project" value="UniProtKB-KW"/>
</dbReference>
<dbReference type="SUPFAM" id="SSF88946">
    <property type="entry name" value="Sigma2 domain of RNA polymerase sigma factors"/>
    <property type="match status" value="1"/>
</dbReference>
<dbReference type="Gene3D" id="1.10.10.10">
    <property type="entry name" value="Winged helix-like DNA-binding domain superfamily/Winged helix DNA-binding domain"/>
    <property type="match status" value="1"/>
</dbReference>
<dbReference type="Pfam" id="PF04545">
    <property type="entry name" value="Sigma70_r4"/>
    <property type="match status" value="1"/>
</dbReference>
<keyword evidence="10" id="KW-1185">Reference proteome</keyword>
<feature type="domain" description="RNA polymerase sigma-70 region 2" evidence="7">
    <location>
        <begin position="54"/>
        <end position="121"/>
    </location>
</feature>
<dbReference type="Gene3D" id="1.10.1740.10">
    <property type="match status" value="1"/>
</dbReference>
<dbReference type="NCBIfam" id="TIGR02937">
    <property type="entry name" value="sigma70-ECF"/>
    <property type="match status" value="1"/>
</dbReference>
<keyword evidence="2" id="KW-0805">Transcription regulation</keyword>
<accession>A0A4R6VAN4</accession>
<evidence type="ECO:0000259" key="7">
    <source>
        <dbReference type="Pfam" id="PF04542"/>
    </source>
</evidence>
<reference evidence="9 10" key="1">
    <citation type="submission" date="2019-03" db="EMBL/GenBank/DDBJ databases">
        <title>Genomic Encyclopedia of Type Strains, Phase IV (KMG-IV): sequencing the most valuable type-strain genomes for metagenomic binning, comparative biology and taxonomic classification.</title>
        <authorList>
            <person name="Goeker M."/>
        </authorList>
    </citation>
    <scope>NUCLEOTIDE SEQUENCE [LARGE SCALE GENOMIC DNA]</scope>
    <source>
        <strain evidence="9 10">DSM 45775</strain>
    </source>
</reference>
<dbReference type="GO" id="GO:0003677">
    <property type="term" value="F:DNA binding"/>
    <property type="evidence" value="ECO:0007669"/>
    <property type="project" value="UniProtKB-KW"/>
</dbReference>
<dbReference type="OrthoDB" id="9784272at2"/>
<evidence type="ECO:0000313" key="10">
    <source>
        <dbReference type="Proteomes" id="UP000295705"/>
    </source>
</evidence>
<organism evidence="9 10">
    <name type="scientific">Actinomycetospora succinea</name>
    <dbReference type="NCBI Taxonomy" id="663603"/>
    <lineage>
        <taxon>Bacteria</taxon>
        <taxon>Bacillati</taxon>
        <taxon>Actinomycetota</taxon>
        <taxon>Actinomycetes</taxon>
        <taxon>Pseudonocardiales</taxon>
        <taxon>Pseudonocardiaceae</taxon>
        <taxon>Actinomycetospora</taxon>
    </lineage>
</organism>
<sequence>MSAVTGSAEVPEPPAHGHPGSVVAGRRRQTGESEVDAAVLARVARRDTRALGELYDRFGRQVYSLARRICRDDHIAEEATQELFLAVWRQAGRFDPARGTVRTWIFTLAHHIAVDAVRREAAIRRRTLSAGEDEREVPAAPGADQAAIGSMVGANVRAALAALPPAQRHVLALAYYRGCTQSEIATSLGIPLGTVKSRTFAAMATLRSALHGFEP</sequence>
<evidence type="ECO:0000256" key="4">
    <source>
        <dbReference type="ARBA" id="ARBA00023125"/>
    </source>
</evidence>
<dbReference type="InterPro" id="IPR036388">
    <property type="entry name" value="WH-like_DNA-bd_sf"/>
</dbReference>
<comment type="caution">
    <text evidence="9">The sequence shown here is derived from an EMBL/GenBank/DDBJ whole genome shotgun (WGS) entry which is preliminary data.</text>
</comment>
<dbReference type="SUPFAM" id="SSF88659">
    <property type="entry name" value="Sigma3 and sigma4 domains of RNA polymerase sigma factors"/>
    <property type="match status" value="1"/>
</dbReference>
<protein>
    <submittedName>
        <fullName evidence="9">RNA polymerase sigma-70 factor (ECF subfamily)</fullName>
    </submittedName>
</protein>
<gene>
    <name evidence="9" type="ORF">EV188_104695</name>
</gene>
<evidence type="ECO:0000259" key="8">
    <source>
        <dbReference type="Pfam" id="PF04545"/>
    </source>
</evidence>
<keyword evidence="3" id="KW-0731">Sigma factor</keyword>
<evidence type="ECO:0000313" key="9">
    <source>
        <dbReference type="EMBL" id="TDQ58946.1"/>
    </source>
</evidence>
<dbReference type="GO" id="GO:0006352">
    <property type="term" value="P:DNA-templated transcription initiation"/>
    <property type="evidence" value="ECO:0007669"/>
    <property type="project" value="InterPro"/>
</dbReference>
<dbReference type="InterPro" id="IPR007630">
    <property type="entry name" value="RNA_pol_sigma70_r4"/>
</dbReference>
<evidence type="ECO:0000256" key="5">
    <source>
        <dbReference type="ARBA" id="ARBA00023163"/>
    </source>
</evidence>
<dbReference type="InterPro" id="IPR007627">
    <property type="entry name" value="RNA_pol_sigma70_r2"/>
</dbReference>
<evidence type="ECO:0000256" key="6">
    <source>
        <dbReference type="SAM" id="MobiDB-lite"/>
    </source>
</evidence>
<feature type="region of interest" description="Disordered" evidence="6">
    <location>
        <begin position="1"/>
        <end position="30"/>
    </location>
</feature>
<keyword evidence="5" id="KW-0804">Transcription</keyword>
<evidence type="ECO:0000256" key="2">
    <source>
        <dbReference type="ARBA" id="ARBA00023015"/>
    </source>
</evidence>
<dbReference type="InterPro" id="IPR013324">
    <property type="entry name" value="RNA_pol_sigma_r3/r4-like"/>
</dbReference>
<dbReference type="Pfam" id="PF04542">
    <property type="entry name" value="Sigma70_r2"/>
    <property type="match status" value="1"/>
</dbReference>
<dbReference type="InterPro" id="IPR039425">
    <property type="entry name" value="RNA_pol_sigma-70-like"/>
</dbReference>
<name>A0A4R6VAN4_9PSEU</name>
<evidence type="ECO:0000256" key="3">
    <source>
        <dbReference type="ARBA" id="ARBA00023082"/>
    </source>
</evidence>
<comment type="similarity">
    <text evidence="1">Belongs to the sigma-70 factor family. ECF subfamily.</text>
</comment>
<dbReference type="Proteomes" id="UP000295705">
    <property type="component" value="Unassembled WGS sequence"/>
</dbReference>
<dbReference type="RefSeq" id="WP_133827716.1">
    <property type="nucleotide sequence ID" value="NZ_BAABHR010000033.1"/>
</dbReference>
<feature type="domain" description="RNA polymerase sigma-70 region 4" evidence="8">
    <location>
        <begin position="159"/>
        <end position="207"/>
    </location>
</feature>
<dbReference type="AlphaFoldDB" id="A0A4R6VAN4"/>
<dbReference type="PANTHER" id="PTHR43133">
    <property type="entry name" value="RNA POLYMERASE ECF-TYPE SIGMA FACTO"/>
    <property type="match status" value="1"/>
</dbReference>
<dbReference type="InterPro" id="IPR014284">
    <property type="entry name" value="RNA_pol_sigma-70_dom"/>
</dbReference>
<dbReference type="PANTHER" id="PTHR43133:SF62">
    <property type="entry name" value="RNA POLYMERASE SIGMA FACTOR SIGZ"/>
    <property type="match status" value="1"/>
</dbReference>
<keyword evidence="4" id="KW-0238">DNA-binding</keyword>
<dbReference type="InterPro" id="IPR013325">
    <property type="entry name" value="RNA_pol_sigma_r2"/>
</dbReference>
<dbReference type="EMBL" id="SNYO01000004">
    <property type="protein sequence ID" value="TDQ58946.1"/>
    <property type="molecule type" value="Genomic_DNA"/>
</dbReference>
<proteinExistence type="inferred from homology"/>